<dbReference type="Gene3D" id="4.10.1000.10">
    <property type="entry name" value="Zinc finger, CCCH-type"/>
    <property type="match status" value="1"/>
</dbReference>
<dbReference type="InterPro" id="IPR036063">
    <property type="entry name" value="Smr_dom_sf"/>
</dbReference>
<feature type="domain" description="C3H1-type" evidence="6">
    <location>
        <begin position="601"/>
        <end position="628"/>
    </location>
</feature>
<dbReference type="SMART" id="SM01162">
    <property type="entry name" value="DUF1771"/>
    <property type="match status" value="1"/>
</dbReference>
<dbReference type="EMBL" id="NBII01000004">
    <property type="protein sequence ID" value="PAV20039.1"/>
    <property type="molecule type" value="Genomic_DNA"/>
</dbReference>
<evidence type="ECO:0000256" key="1">
    <source>
        <dbReference type="ARBA" id="ARBA00022723"/>
    </source>
</evidence>
<protein>
    <submittedName>
        <fullName evidence="8">Zinc finger ccch type domain containing</fullName>
    </submittedName>
</protein>
<dbReference type="InterPro" id="IPR000571">
    <property type="entry name" value="Znf_CCCH"/>
</dbReference>
<dbReference type="SUPFAM" id="SSF90229">
    <property type="entry name" value="CCCH zinc finger"/>
    <property type="match status" value="1"/>
</dbReference>
<accession>A0A286UKI3</accession>
<dbReference type="Pfam" id="PF14608">
    <property type="entry name" value="zf-CCCH_2"/>
    <property type="match status" value="1"/>
</dbReference>
<keyword evidence="3 4" id="KW-0862">Zinc</keyword>
<dbReference type="PROSITE" id="PS50103">
    <property type="entry name" value="ZF_C3H1"/>
    <property type="match status" value="2"/>
</dbReference>
<dbReference type="InParanoid" id="A0A286UKI3"/>
<feature type="region of interest" description="Disordered" evidence="5">
    <location>
        <begin position="168"/>
        <end position="245"/>
    </location>
</feature>
<proteinExistence type="predicted"/>
<feature type="compositionally biased region" description="Low complexity" evidence="5">
    <location>
        <begin position="30"/>
        <end position="47"/>
    </location>
</feature>
<feature type="region of interest" description="Disordered" evidence="5">
    <location>
        <begin position="281"/>
        <end position="315"/>
    </location>
</feature>
<feature type="zinc finger region" description="C3H1-type" evidence="4">
    <location>
        <begin position="577"/>
        <end position="600"/>
    </location>
</feature>
<dbReference type="AlphaFoldDB" id="A0A286UKI3"/>
<evidence type="ECO:0000259" key="7">
    <source>
        <dbReference type="PROSITE" id="PS50828"/>
    </source>
</evidence>
<dbReference type="InterPro" id="IPR036855">
    <property type="entry name" value="Znf_CCCH_sf"/>
</dbReference>
<evidence type="ECO:0000256" key="2">
    <source>
        <dbReference type="ARBA" id="ARBA00022771"/>
    </source>
</evidence>
<dbReference type="InterPro" id="IPR013899">
    <property type="entry name" value="DUF1771"/>
</dbReference>
<sequence>MLATPTITTAGVLRSGAVVGGRPATSDGNFPDSGAPPSSAGSAFSGFNNKQTSPLQTQKFPHTRAQLALIARDHRFREMIIGESHGTGLFSGNESDIDEDEQTKVSSDLVRRVAALLDDEREEELKELLKKTFELDDESSETPVLDLMHAHKDDISGVPFLFLTPTRRPLSRPSSRASNHSAVSFRLAPGPPRADSPNPHPTVSAPSSPSLLGPGPIRRPHTPVMSPLATSHTSSHVNPSPTSSPTFSHINAGSYFAASLPASPLSSPRLLNAKAHEFRPTRPLSAASSNPGTSSSFAGRRAETPSPDLWAHGPGSLRGASKLAIASPLIPDNTLLPPGTPPRAHTPTSPLRISSRGGDEDDSDDPFDPFSQAAKMHNNSRSFHSSGNIVNHADYEAGSSLSDESSPWTDAYPHPSASFPDMFGEFDNIEHPTYGPHSFYPDQMQEHQQAQQQANNEYDNMEYDPDTAATLTDGMTPFDVLSSVFGSTLAPSELEEALAVNGYDFERAMQWLVDRTRPTSSPPNAQRGGFAFGGGVHVISRGQAGMLARGGRSGFGGVPNARGIGGRFVNGNGRPVQGGNRVCRYFLAGECMRADCRFSHDLDRALCRFWLRGTCAKGESCEFLHHLPNEVDVQGISNAMSVTDINDRNGSQNMNQSQFDEFPSLGHDSVRGARRGQFGNKSSHDPSRTRFAAAVKKTPFTGAPPAGGLAAQMAGMREAKAALGDSVFSRPTVVAPRPSPRIRLRGPALLPTLPTGSVVNELYMAYRSRSLQLGAARNACLSRAADAWRRGDGAAAKRFSREGHDLNTRMGAEAAQAASKLVRERAKAAEAAVKARDGNWSSDSADRTARGKACAGGLGVCLGVAGTEVSEEMRKLTDEERTEVALDLHGLHANEATEVLEEFLLALEKEHFFGLAFVVVGEEKHTGTQDTSRGASRARLATGIREWLHNWGYPWNERDGVICVDPLTHMQ</sequence>
<feature type="zinc finger region" description="C3H1-type" evidence="4">
    <location>
        <begin position="601"/>
        <end position="628"/>
    </location>
</feature>
<evidence type="ECO:0000259" key="6">
    <source>
        <dbReference type="PROSITE" id="PS50103"/>
    </source>
</evidence>
<evidence type="ECO:0000256" key="4">
    <source>
        <dbReference type="PROSITE-ProRule" id="PRU00723"/>
    </source>
</evidence>
<dbReference type="STRING" id="2282107.A0A286UKI3"/>
<dbReference type="SUPFAM" id="SSF160443">
    <property type="entry name" value="SMR domain-like"/>
    <property type="match status" value="1"/>
</dbReference>
<dbReference type="SMART" id="SM00356">
    <property type="entry name" value="ZnF_C3H1"/>
    <property type="match status" value="2"/>
</dbReference>
<dbReference type="GO" id="GO:0008270">
    <property type="term" value="F:zinc ion binding"/>
    <property type="evidence" value="ECO:0007669"/>
    <property type="project" value="UniProtKB-KW"/>
</dbReference>
<feature type="region of interest" description="Disordered" evidence="5">
    <location>
        <begin position="18"/>
        <end position="59"/>
    </location>
</feature>
<feature type="domain" description="Smr" evidence="7">
    <location>
        <begin position="886"/>
        <end position="967"/>
    </location>
</feature>
<keyword evidence="1 4" id="KW-0479">Metal-binding</keyword>
<dbReference type="Pfam" id="PF08590">
    <property type="entry name" value="DUF1771"/>
    <property type="match status" value="1"/>
</dbReference>
<dbReference type="InterPro" id="IPR053242">
    <property type="entry name" value="PAM2-like_domain"/>
</dbReference>
<feature type="compositionally biased region" description="Polar residues" evidence="5">
    <location>
        <begin position="228"/>
        <end position="245"/>
    </location>
</feature>
<feature type="region of interest" description="Disordered" evidence="5">
    <location>
        <begin position="330"/>
        <end position="373"/>
    </location>
</feature>
<evidence type="ECO:0000313" key="9">
    <source>
        <dbReference type="Proteomes" id="UP000217199"/>
    </source>
</evidence>
<evidence type="ECO:0000256" key="5">
    <source>
        <dbReference type="SAM" id="MobiDB-lite"/>
    </source>
</evidence>
<keyword evidence="9" id="KW-1185">Reference proteome</keyword>
<feature type="compositionally biased region" description="Polar residues" evidence="5">
    <location>
        <begin position="48"/>
        <end position="59"/>
    </location>
</feature>
<name>A0A286UKI3_9AGAM</name>
<dbReference type="Pfam" id="PF18345">
    <property type="entry name" value="zf_CCCH_4"/>
    <property type="match status" value="1"/>
</dbReference>
<evidence type="ECO:0000313" key="8">
    <source>
        <dbReference type="EMBL" id="PAV20039.1"/>
    </source>
</evidence>
<evidence type="ECO:0000256" key="3">
    <source>
        <dbReference type="ARBA" id="ARBA00022833"/>
    </source>
</evidence>
<feature type="compositionally biased region" description="Low complexity" evidence="5">
    <location>
        <begin position="285"/>
        <end position="298"/>
    </location>
</feature>
<dbReference type="PROSITE" id="PS50828">
    <property type="entry name" value="SMR"/>
    <property type="match status" value="1"/>
</dbReference>
<feature type="domain" description="C3H1-type" evidence="6">
    <location>
        <begin position="577"/>
        <end position="600"/>
    </location>
</feature>
<reference evidence="8 9" key="1">
    <citation type="journal article" date="2017" name="Mol. Ecol.">
        <title>Comparative and population genomic landscape of Phellinus noxius: A hypervariable fungus causing root rot in trees.</title>
        <authorList>
            <person name="Chung C.L."/>
            <person name="Lee T.J."/>
            <person name="Akiba M."/>
            <person name="Lee H.H."/>
            <person name="Kuo T.H."/>
            <person name="Liu D."/>
            <person name="Ke H.M."/>
            <person name="Yokoi T."/>
            <person name="Roa M.B."/>
            <person name="Lu M.J."/>
            <person name="Chang Y.Y."/>
            <person name="Ann P.J."/>
            <person name="Tsai J.N."/>
            <person name="Chen C.Y."/>
            <person name="Tzean S.S."/>
            <person name="Ota Y."/>
            <person name="Hattori T."/>
            <person name="Sahashi N."/>
            <person name="Liou R.F."/>
            <person name="Kikuchi T."/>
            <person name="Tsai I.J."/>
        </authorList>
    </citation>
    <scope>NUCLEOTIDE SEQUENCE [LARGE SCALE GENOMIC DNA]</scope>
    <source>
        <strain evidence="8 9">FFPRI411160</strain>
    </source>
</reference>
<dbReference type="PANTHER" id="PTHR46651">
    <property type="entry name" value="POLYADENYLATE-BINDING PROTEIN-INTERACTING PROTEIN 7"/>
    <property type="match status" value="1"/>
</dbReference>
<dbReference type="InterPro" id="IPR002625">
    <property type="entry name" value="Smr_dom"/>
</dbReference>
<dbReference type="PANTHER" id="PTHR46651:SF1">
    <property type="entry name" value="SMALL MUTS RELATED FAMILY PROTEIN"/>
    <property type="match status" value="1"/>
</dbReference>
<dbReference type="OrthoDB" id="3247158at2759"/>
<dbReference type="Gene3D" id="3.30.1370.110">
    <property type="match status" value="1"/>
</dbReference>
<feature type="compositionally biased region" description="Low complexity" evidence="5">
    <location>
        <begin position="204"/>
        <end position="216"/>
    </location>
</feature>
<comment type="caution">
    <text evidence="8">The sequence shown here is derived from an EMBL/GenBank/DDBJ whole genome shotgun (WGS) entry which is preliminary data.</text>
</comment>
<keyword evidence="2 4" id="KW-0863">Zinc-finger</keyword>
<feature type="compositionally biased region" description="Pro residues" evidence="5">
    <location>
        <begin position="189"/>
        <end position="200"/>
    </location>
</feature>
<gene>
    <name evidence="8" type="ORF">PNOK_0497300</name>
</gene>
<dbReference type="Proteomes" id="UP000217199">
    <property type="component" value="Unassembled WGS sequence"/>
</dbReference>
<organism evidence="8 9">
    <name type="scientific">Pyrrhoderma noxium</name>
    <dbReference type="NCBI Taxonomy" id="2282107"/>
    <lineage>
        <taxon>Eukaryota</taxon>
        <taxon>Fungi</taxon>
        <taxon>Dikarya</taxon>
        <taxon>Basidiomycota</taxon>
        <taxon>Agaricomycotina</taxon>
        <taxon>Agaricomycetes</taxon>
        <taxon>Hymenochaetales</taxon>
        <taxon>Hymenochaetaceae</taxon>
        <taxon>Pyrrhoderma</taxon>
    </lineage>
</organism>